<evidence type="ECO:0000256" key="8">
    <source>
        <dbReference type="SAM" id="Phobius"/>
    </source>
</evidence>
<dbReference type="InterPro" id="IPR003352">
    <property type="entry name" value="PTS_EIIC"/>
</dbReference>
<gene>
    <name evidence="10" type="ORF">FC695_38955</name>
</gene>
<name>A0A9X9F1N1_BACCE</name>
<keyword evidence="2" id="KW-0813">Transport</keyword>
<evidence type="ECO:0000256" key="2">
    <source>
        <dbReference type="ARBA" id="ARBA00022448"/>
    </source>
</evidence>
<comment type="caution">
    <text evidence="10">The sequence shown here is derived from an EMBL/GenBank/DDBJ whole genome shotgun (WGS) entry which is preliminary data.</text>
</comment>
<proteinExistence type="predicted"/>
<feature type="non-terminal residue" evidence="10">
    <location>
        <position position="1"/>
    </location>
</feature>
<evidence type="ECO:0000256" key="4">
    <source>
        <dbReference type="ARBA" id="ARBA00022597"/>
    </source>
</evidence>
<comment type="subcellular location">
    <subcellularLocation>
        <location evidence="1">Cell membrane</location>
        <topology evidence="1">Multi-pass membrane protein</topology>
    </subcellularLocation>
</comment>
<feature type="domain" description="Phosphotransferase system EIIC" evidence="9">
    <location>
        <begin position="11"/>
        <end position="80"/>
    </location>
</feature>
<dbReference type="EMBL" id="SZOH01004257">
    <property type="protein sequence ID" value="TKI87266.1"/>
    <property type="molecule type" value="Genomic_DNA"/>
</dbReference>
<accession>A0A9X9F1N1</accession>
<keyword evidence="4 10" id="KW-0762">Sugar transport</keyword>
<evidence type="ECO:0000256" key="7">
    <source>
        <dbReference type="ARBA" id="ARBA00023136"/>
    </source>
</evidence>
<keyword evidence="7 8" id="KW-0472">Membrane</keyword>
<dbReference type="PANTHER" id="PTHR33989">
    <property type="match status" value="1"/>
</dbReference>
<dbReference type="InterPro" id="IPR051088">
    <property type="entry name" value="PTS_Sugar-EIIC/EIIB"/>
</dbReference>
<protein>
    <submittedName>
        <fullName evidence="10">PTS sugar transporter subunit IIC</fullName>
    </submittedName>
</protein>
<dbReference type="Proteomes" id="UP000308444">
    <property type="component" value="Unassembled WGS sequence"/>
</dbReference>
<dbReference type="PANTHER" id="PTHR33989:SF11">
    <property type="entry name" value="LICHENAN PERMEASE IIC COMPONENT"/>
    <property type="match status" value="1"/>
</dbReference>
<feature type="transmembrane region" description="Helical" evidence="8">
    <location>
        <begin position="32"/>
        <end position="53"/>
    </location>
</feature>
<evidence type="ECO:0000259" key="9">
    <source>
        <dbReference type="Pfam" id="PF02378"/>
    </source>
</evidence>
<dbReference type="AlphaFoldDB" id="A0A9X9F1N1"/>
<keyword evidence="6 8" id="KW-1133">Transmembrane helix</keyword>
<reference evidence="10 11" key="1">
    <citation type="journal article" date="2019" name="Environ. Microbiol.">
        <title>An active ?-lactamase is a part of an orchestrated cell wall stress resistance network of Bacillus subtilis and related rhizosphere species.</title>
        <authorList>
            <person name="Bucher T."/>
            <person name="Keren-Paz A."/>
            <person name="Hausser J."/>
            <person name="Olender T."/>
            <person name="Cytryn E."/>
            <person name="Kolodkin-Gal I."/>
        </authorList>
    </citation>
    <scope>NUCLEOTIDE SEQUENCE [LARGE SCALE GENOMIC DNA]</scope>
    <source>
        <strain evidence="10 11">I32</strain>
    </source>
</reference>
<evidence type="ECO:0000256" key="6">
    <source>
        <dbReference type="ARBA" id="ARBA00022989"/>
    </source>
</evidence>
<feature type="non-terminal residue" evidence="10">
    <location>
        <position position="81"/>
    </location>
</feature>
<dbReference type="Pfam" id="PF02378">
    <property type="entry name" value="PTS_EIIC"/>
    <property type="match status" value="1"/>
</dbReference>
<evidence type="ECO:0000256" key="5">
    <source>
        <dbReference type="ARBA" id="ARBA00022692"/>
    </source>
</evidence>
<keyword evidence="3" id="KW-1003">Cell membrane</keyword>
<dbReference type="GO" id="GO:1901264">
    <property type="term" value="P:carbohydrate derivative transport"/>
    <property type="evidence" value="ECO:0007669"/>
    <property type="project" value="TreeGrafter"/>
</dbReference>
<dbReference type="GO" id="GO:0009401">
    <property type="term" value="P:phosphoenolpyruvate-dependent sugar phosphotransferase system"/>
    <property type="evidence" value="ECO:0007669"/>
    <property type="project" value="InterPro"/>
</dbReference>
<evidence type="ECO:0000256" key="3">
    <source>
        <dbReference type="ARBA" id="ARBA00022475"/>
    </source>
</evidence>
<dbReference type="GO" id="GO:0008982">
    <property type="term" value="F:protein-N(PI)-phosphohistidine-sugar phosphotransferase activity"/>
    <property type="evidence" value="ECO:0007669"/>
    <property type="project" value="InterPro"/>
</dbReference>
<evidence type="ECO:0000313" key="10">
    <source>
        <dbReference type="EMBL" id="TKI87266.1"/>
    </source>
</evidence>
<evidence type="ECO:0000313" key="11">
    <source>
        <dbReference type="Proteomes" id="UP000308444"/>
    </source>
</evidence>
<dbReference type="GO" id="GO:0005886">
    <property type="term" value="C:plasma membrane"/>
    <property type="evidence" value="ECO:0007669"/>
    <property type="project" value="UniProtKB-SubCell"/>
</dbReference>
<keyword evidence="5 8" id="KW-0812">Transmembrane</keyword>
<evidence type="ECO:0000256" key="1">
    <source>
        <dbReference type="ARBA" id="ARBA00004651"/>
    </source>
</evidence>
<organism evidence="10 11">
    <name type="scientific">Bacillus cereus</name>
    <dbReference type="NCBI Taxonomy" id="1396"/>
    <lineage>
        <taxon>Bacteria</taxon>
        <taxon>Bacillati</taxon>
        <taxon>Bacillota</taxon>
        <taxon>Bacilli</taxon>
        <taxon>Bacillales</taxon>
        <taxon>Bacillaceae</taxon>
        <taxon>Bacillus</taxon>
        <taxon>Bacillus cereus group</taxon>
    </lineage>
</organism>
<sequence length="81" mass="8786">PLWEVYLGKNGEAVASGADQLPFISPEPLYQWFIWIGGSGATLGLVLAMIVFGRSKYSKALSRTCIVPGIFNINEPVIFGL</sequence>